<evidence type="ECO:0000259" key="3">
    <source>
        <dbReference type="PROSITE" id="PS51387"/>
    </source>
</evidence>
<feature type="domain" description="FAD-binding PCMH-type" evidence="3">
    <location>
        <begin position="60"/>
        <end position="232"/>
    </location>
</feature>
<sequence length="498" mass="55525">MGKLRRRSLLIGGSALFGAATGRWLLQPSSSSGPAYPEYDSYSAANGNILNDASLLEPTQIHKHVTINSGIDSTFIHRVRALVIEARETRKPLIAGTTRHSMGGQSIPENGIALTLLQDQLVADPATKTYKVAAGVRWRTVVAELDKIGFSPAVMQSNNDFGVASTFSVNAHGWPVPFSGCGSTVRSIKLMIGDGTIQKCSRTENPELFRHAMGGYGLVGIITELELDMVPNTRLEPKFEHVRGEDLGTHFVEAMKSDPKIEMAYGRLDVSLDRFFQDGLLISYRPTEDQQDIPAASGSGLLTQLSRYVFRAQLGSDDAKHFRWWTESALSPMFVGEATRNSLLNEPVIALDDADPSRTDILHEYFVAPQRFGDFIKACREVIPASYQQLLNVTIRYVAEDKDSVLAYAPEPRIASVMLFSQEMSARGEADMRRMTHALIERVIALGGSYYLPYRPHASLDQLTRAYPRAAEFAQFKRQVDKDLIFRHRMWDRYFSKL</sequence>
<dbReference type="PROSITE" id="PS51387">
    <property type="entry name" value="FAD_PCMH"/>
    <property type="match status" value="1"/>
</dbReference>
<dbReference type="Pfam" id="PF01565">
    <property type="entry name" value="FAD_binding_4"/>
    <property type="match status" value="1"/>
</dbReference>
<dbReference type="InterPro" id="IPR006094">
    <property type="entry name" value="Oxid_FAD_bind_N"/>
</dbReference>
<dbReference type="PANTHER" id="PTHR43762:SF1">
    <property type="entry name" value="D-ARABINONO-1,4-LACTONE OXIDASE"/>
    <property type="match status" value="1"/>
</dbReference>
<gene>
    <name evidence="4" type="ORF">JJB09_12700</name>
</gene>
<keyword evidence="2" id="KW-0274">FAD</keyword>
<dbReference type="PANTHER" id="PTHR43762">
    <property type="entry name" value="L-GULONOLACTONE OXIDASE"/>
    <property type="match status" value="1"/>
</dbReference>
<keyword evidence="5" id="KW-1185">Reference proteome</keyword>
<keyword evidence="1" id="KW-0285">Flavoprotein</keyword>
<dbReference type="InterPro" id="IPR016169">
    <property type="entry name" value="FAD-bd_PCMH_sub2"/>
</dbReference>
<dbReference type="Gene3D" id="3.30.465.10">
    <property type="match status" value="1"/>
</dbReference>
<evidence type="ECO:0000313" key="4">
    <source>
        <dbReference type="EMBL" id="MBL0372886.1"/>
    </source>
</evidence>
<dbReference type="SUPFAM" id="SSF56176">
    <property type="entry name" value="FAD-binding/transporter-associated domain-like"/>
    <property type="match status" value="1"/>
</dbReference>
<accession>A0A936YTR1</accession>
<evidence type="ECO:0000256" key="2">
    <source>
        <dbReference type="ARBA" id="ARBA00022827"/>
    </source>
</evidence>
<dbReference type="Proteomes" id="UP000633219">
    <property type="component" value="Unassembled WGS sequence"/>
</dbReference>
<name>A0A936YTR1_9HYPH</name>
<protein>
    <submittedName>
        <fullName evidence="4">FAD-binding oxidoreductase</fullName>
    </submittedName>
</protein>
<dbReference type="InterPro" id="IPR016166">
    <property type="entry name" value="FAD-bd_PCMH"/>
</dbReference>
<dbReference type="GO" id="GO:0016899">
    <property type="term" value="F:oxidoreductase activity, acting on the CH-OH group of donors, oxygen as acceptor"/>
    <property type="evidence" value="ECO:0007669"/>
    <property type="project" value="InterPro"/>
</dbReference>
<proteinExistence type="predicted"/>
<dbReference type="EMBL" id="JAEQNC010000006">
    <property type="protein sequence ID" value="MBL0372886.1"/>
    <property type="molecule type" value="Genomic_DNA"/>
</dbReference>
<dbReference type="GO" id="GO:0071949">
    <property type="term" value="F:FAD binding"/>
    <property type="evidence" value="ECO:0007669"/>
    <property type="project" value="InterPro"/>
</dbReference>
<dbReference type="AlphaFoldDB" id="A0A936YTR1"/>
<dbReference type="SUPFAM" id="SSF55103">
    <property type="entry name" value="FAD-linked oxidases, C-terminal domain"/>
    <property type="match status" value="1"/>
</dbReference>
<comment type="caution">
    <text evidence="4">The sequence shown here is derived from an EMBL/GenBank/DDBJ whole genome shotgun (WGS) entry which is preliminary data.</text>
</comment>
<dbReference type="RefSeq" id="WP_201658398.1">
    <property type="nucleotide sequence ID" value="NZ_JAEQNC010000006.1"/>
</dbReference>
<organism evidence="4 5">
    <name type="scientific">Rhizobium setariae</name>
    <dbReference type="NCBI Taxonomy" id="2801340"/>
    <lineage>
        <taxon>Bacteria</taxon>
        <taxon>Pseudomonadati</taxon>
        <taxon>Pseudomonadota</taxon>
        <taxon>Alphaproteobacteria</taxon>
        <taxon>Hyphomicrobiales</taxon>
        <taxon>Rhizobiaceae</taxon>
        <taxon>Rhizobium/Agrobacterium group</taxon>
        <taxon>Rhizobium</taxon>
    </lineage>
</organism>
<dbReference type="InterPro" id="IPR016164">
    <property type="entry name" value="FAD-linked_Oxase-like_C"/>
</dbReference>
<dbReference type="InterPro" id="IPR036318">
    <property type="entry name" value="FAD-bd_PCMH-like_sf"/>
</dbReference>
<evidence type="ECO:0000313" key="5">
    <source>
        <dbReference type="Proteomes" id="UP000633219"/>
    </source>
</evidence>
<dbReference type="InterPro" id="IPR010031">
    <property type="entry name" value="FAD_lactone_oxidase-like"/>
</dbReference>
<reference evidence="4" key="1">
    <citation type="submission" date="2021-01" db="EMBL/GenBank/DDBJ databases">
        <title>Rhizobium sp. strain KVB221 16S ribosomal RNA gene Genome sequencing and assembly.</title>
        <authorList>
            <person name="Kang M."/>
        </authorList>
    </citation>
    <scope>NUCLEOTIDE SEQUENCE</scope>
    <source>
        <strain evidence="4">KVB221</strain>
    </source>
</reference>
<evidence type="ECO:0000256" key="1">
    <source>
        <dbReference type="ARBA" id="ARBA00022630"/>
    </source>
</evidence>